<dbReference type="EMBL" id="JAMYWD010000007">
    <property type="protein sequence ID" value="KAJ4966172.1"/>
    <property type="molecule type" value="Genomic_DNA"/>
</dbReference>
<keyword evidence="2" id="KW-1185">Reference proteome</keyword>
<accession>A0A9Q0K959</accession>
<evidence type="ECO:0000313" key="2">
    <source>
        <dbReference type="Proteomes" id="UP001141806"/>
    </source>
</evidence>
<comment type="caution">
    <text evidence="1">The sequence shown here is derived from an EMBL/GenBank/DDBJ whole genome shotgun (WGS) entry which is preliminary data.</text>
</comment>
<reference evidence="1" key="1">
    <citation type="journal article" date="2023" name="Plant J.">
        <title>The genome of the king protea, Protea cynaroides.</title>
        <authorList>
            <person name="Chang J."/>
            <person name="Duong T.A."/>
            <person name="Schoeman C."/>
            <person name="Ma X."/>
            <person name="Roodt D."/>
            <person name="Barker N."/>
            <person name="Li Z."/>
            <person name="Van de Peer Y."/>
            <person name="Mizrachi E."/>
        </authorList>
    </citation>
    <scope>NUCLEOTIDE SEQUENCE</scope>
    <source>
        <tissue evidence="1">Young leaves</tissue>
    </source>
</reference>
<organism evidence="1 2">
    <name type="scientific">Protea cynaroides</name>
    <dbReference type="NCBI Taxonomy" id="273540"/>
    <lineage>
        <taxon>Eukaryota</taxon>
        <taxon>Viridiplantae</taxon>
        <taxon>Streptophyta</taxon>
        <taxon>Embryophyta</taxon>
        <taxon>Tracheophyta</taxon>
        <taxon>Spermatophyta</taxon>
        <taxon>Magnoliopsida</taxon>
        <taxon>Proteales</taxon>
        <taxon>Proteaceae</taxon>
        <taxon>Protea</taxon>
    </lineage>
</organism>
<protein>
    <submittedName>
        <fullName evidence="1">Uncharacterized protein</fullName>
    </submittedName>
</protein>
<dbReference type="Proteomes" id="UP001141806">
    <property type="component" value="Unassembled WGS sequence"/>
</dbReference>
<evidence type="ECO:0000313" key="1">
    <source>
        <dbReference type="EMBL" id="KAJ4966172.1"/>
    </source>
</evidence>
<dbReference type="AlphaFoldDB" id="A0A9Q0K959"/>
<proteinExistence type="predicted"/>
<sequence length="140" mass="15356">MAGLPRHNKTIWAVELSARTSKMLQNSSGVTGNSMNLGTVINVTKTSFAGYMGITTPKNTEVKPFRNRLHLDVLFPDLNSSLHCGMRLMGKDVLGLVCALITEKIPDTKGSTRHAVHLLSLVLWLSTLSDDVPLQGYQHK</sequence>
<name>A0A9Q0K959_9MAGN</name>
<gene>
    <name evidence="1" type="ORF">NE237_018021</name>
</gene>